<dbReference type="EMBL" id="QGQD01000001">
    <property type="protein sequence ID" value="TLD03009.1"/>
    <property type="molecule type" value="Genomic_DNA"/>
</dbReference>
<gene>
    <name evidence="2" type="ORF">DSM106044_00033</name>
</gene>
<feature type="domain" description="HTH LytTR-type" evidence="1">
    <location>
        <begin position="41"/>
        <end position="145"/>
    </location>
</feature>
<dbReference type="PANTHER" id="PTHR37299">
    <property type="entry name" value="TRANSCRIPTIONAL REGULATOR-RELATED"/>
    <property type="match status" value="1"/>
</dbReference>
<comment type="caution">
    <text evidence="2">The sequence shown here is derived from an EMBL/GenBank/DDBJ whole genome shotgun (WGS) entry which is preliminary data.</text>
</comment>
<evidence type="ECO:0000313" key="3">
    <source>
        <dbReference type="Proteomes" id="UP000306509"/>
    </source>
</evidence>
<dbReference type="Gene3D" id="2.40.50.1020">
    <property type="entry name" value="LytTr DNA-binding domain"/>
    <property type="match status" value="1"/>
</dbReference>
<dbReference type="STRING" id="180332.GCA_000797495_02561"/>
<evidence type="ECO:0000313" key="2">
    <source>
        <dbReference type="EMBL" id="TLD03009.1"/>
    </source>
</evidence>
<dbReference type="PANTHER" id="PTHR37299:SF4">
    <property type="entry name" value="TRANSCRIPTIONAL REGULATOR"/>
    <property type="match status" value="1"/>
</dbReference>
<evidence type="ECO:0000259" key="1">
    <source>
        <dbReference type="PROSITE" id="PS50930"/>
    </source>
</evidence>
<dbReference type="SMART" id="SM00850">
    <property type="entry name" value="LytTR"/>
    <property type="match status" value="1"/>
</dbReference>
<dbReference type="AlphaFoldDB" id="A0A4U8QEC3"/>
<proteinExistence type="predicted"/>
<sequence length="145" mass="17255">MKIIIETPLQDEEDKIIISMHKLNENVLKLISALKMQQDTLIGYKEEQMYRIHPHEVYYFESVDNKSYMYCREAVYEIKQKLYQIEEVYGYSDFLRISKSVIINMDKVSSIRPAFGGRFEAMLENGEKIIISRQYVPELKKKMNV</sequence>
<organism evidence="2 3">
    <name type="scientific">Robinsoniella peoriensis</name>
    <dbReference type="NCBI Taxonomy" id="180332"/>
    <lineage>
        <taxon>Bacteria</taxon>
        <taxon>Bacillati</taxon>
        <taxon>Bacillota</taxon>
        <taxon>Clostridia</taxon>
        <taxon>Lachnospirales</taxon>
        <taxon>Lachnospiraceae</taxon>
        <taxon>Robinsoniella</taxon>
    </lineage>
</organism>
<accession>A0A4U8QEC3</accession>
<dbReference type="PROSITE" id="PS50930">
    <property type="entry name" value="HTH_LYTTR"/>
    <property type="match status" value="1"/>
</dbReference>
<reference evidence="2 3" key="1">
    <citation type="journal article" date="2019" name="Anaerobe">
        <title>Detection of Robinsoniella peoriensis in multiple bone samples of a trauma patient.</title>
        <authorList>
            <person name="Schrottner P."/>
            <person name="Hartwich K."/>
            <person name="Bunk B."/>
            <person name="Schober I."/>
            <person name="Helbig S."/>
            <person name="Rudolph W.W."/>
            <person name="Gunzer F."/>
        </authorList>
    </citation>
    <scope>NUCLEOTIDE SEQUENCE [LARGE SCALE GENOMIC DNA]</scope>
    <source>
        <strain evidence="2 3">DSM 106044</strain>
    </source>
</reference>
<keyword evidence="3" id="KW-1185">Reference proteome</keyword>
<dbReference type="Pfam" id="PF04397">
    <property type="entry name" value="LytTR"/>
    <property type="match status" value="1"/>
</dbReference>
<dbReference type="RefSeq" id="WP_138001445.1">
    <property type="nucleotide sequence ID" value="NZ_QGQD01000001.1"/>
</dbReference>
<name>A0A4U8QEC3_9FIRM</name>
<dbReference type="InterPro" id="IPR046947">
    <property type="entry name" value="LytR-like"/>
</dbReference>
<dbReference type="Proteomes" id="UP000306509">
    <property type="component" value="Unassembled WGS sequence"/>
</dbReference>
<protein>
    <submittedName>
        <fullName evidence="2">Putative HTH-type transcriptional regulator</fullName>
    </submittedName>
</protein>
<dbReference type="InterPro" id="IPR007492">
    <property type="entry name" value="LytTR_DNA-bd_dom"/>
</dbReference>
<dbReference type="GO" id="GO:0003677">
    <property type="term" value="F:DNA binding"/>
    <property type="evidence" value="ECO:0007669"/>
    <property type="project" value="InterPro"/>
</dbReference>
<dbReference type="GO" id="GO:0000156">
    <property type="term" value="F:phosphorelay response regulator activity"/>
    <property type="evidence" value="ECO:0007669"/>
    <property type="project" value="InterPro"/>
</dbReference>